<gene>
    <name evidence="22" type="primary">pyk</name>
    <name evidence="22" type="ORF">C1S79_16520</name>
</gene>
<evidence type="ECO:0000256" key="18">
    <source>
        <dbReference type="NCBIfam" id="TIGR01064"/>
    </source>
</evidence>
<dbReference type="Gene3D" id="3.40.1380.20">
    <property type="entry name" value="Pyruvate kinase, C-terminal domain"/>
    <property type="match status" value="1"/>
</dbReference>
<dbReference type="NCBIfam" id="TIGR01064">
    <property type="entry name" value="pyruv_kin"/>
    <property type="match status" value="1"/>
</dbReference>
<evidence type="ECO:0000256" key="1">
    <source>
        <dbReference type="ARBA" id="ARBA00001946"/>
    </source>
</evidence>
<dbReference type="FunFam" id="2.40.33.10:FF:000001">
    <property type="entry name" value="Pyruvate kinase"/>
    <property type="match status" value="1"/>
</dbReference>
<dbReference type="SUPFAM" id="SSF51621">
    <property type="entry name" value="Phosphoenolpyruvate/pyruvate domain"/>
    <property type="match status" value="1"/>
</dbReference>
<dbReference type="NCBIfam" id="NF004886">
    <property type="entry name" value="PRK06247.1"/>
    <property type="match status" value="1"/>
</dbReference>
<dbReference type="GO" id="GO:0000287">
    <property type="term" value="F:magnesium ion binding"/>
    <property type="evidence" value="ECO:0007669"/>
    <property type="project" value="UniProtKB-UniRule"/>
</dbReference>
<evidence type="ECO:0000256" key="8">
    <source>
        <dbReference type="ARBA" id="ARBA00022679"/>
    </source>
</evidence>
<evidence type="ECO:0000256" key="17">
    <source>
        <dbReference type="ARBA" id="ARBA00048152"/>
    </source>
</evidence>
<feature type="domain" description="Pyruvate kinase barrel" evidence="20">
    <location>
        <begin position="3"/>
        <end position="323"/>
    </location>
</feature>
<evidence type="ECO:0000256" key="6">
    <source>
        <dbReference type="ARBA" id="ARBA00012142"/>
    </source>
</evidence>
<dbReference type="GO" id="GO:0030955">
    <property type="term" value="F:potassium ion binding"/>
    <property type="evidence" value="ECO:0007669"/>
    <property type="project" value="UniProtKB-UniRule"/>
</dbReference>
<evidence type="ECO:0000313" key="22">
    <source>
        <dbReference type="EMBL" id="TLH65775.1"/>
    </source>
</evidence>
<evidence type="ECO:0000256" key="15">
    <source>
        <dbReference type="ARBA" id="ARBA00023152"/>
    </source>
</evidence>
<evidence type="ECO:0000259" key="20">
    <source>
        <dbReference type="Pfam" id="PF00224"/>
    </source>
</evidence>
<dbReference type="InterPro" id="IPR015793">
    <property type="entry name" value="Pyrv_Knase_brl"/>
</dbReference>
<dbReference type="PANTHER" id="PTHR11817">
    <property type="entry name" value="PYRUVATE KINASE"/>
    <property type="match status" value="1"/>
</dbReference>
<keyword evidence="13 19" id="KW-0460">Magnesium</keyword>
<dbReference type="InterPro" id="IPR036918">
    <property type="entry name" value="Pyrv_Knase_C_sf"/>
</dbReference>
<keyword evidence="8 19" id="KW-0808">Transferase</keyword>
<comment type="catalytic activity">
    <reaction evidence="17 19">
        <text>pyruvate + ATP = phosphoenolpyruvate + ADP + H(+)</text>
        <dbReference type="Rhea" id="RHEA:18157"/>
        <dbReference type="ChEBI" id="CHEBI:15361"/>
        <dbReference type="ChEBI" id="CHEBI:15378"/>
        <dbReference type="ChEBI" id="CHEBI:30616"/>
        <dbReference type="ChEBI" id="CHEBI:58702"/>
        <dbReference type="ChEBI" id="CHEBI:456216"/>
        <dbReference type="EC" id="2.7.1.40"/>
    </reaction>
</comment>
<dbReference type="NCBIfam" id="NF004978">
    <property type="entry name" value="PRK06354.1"/>
    <property type="match status" value="1"/>
</dbReference>
<keyword evidence="11 19" id="KW-0418">Kinase</keyword>
<dbReference type="InterPro" id="IPR018209">
    <property type="entry name" value="Pyrv_Knase_AS"/>
</dbReference>
<dbReference type="Gene3D" id="3.20.20.60">
    <property type="entry name" value="Phosphoenolpyruvate-binding domains"/>
    <property type="match status" value="1"/>
</dbReference>
<dbReference type="InterPro" id="IPR015806">
    <property type="entry name" value="Pyrv_Knase_insert_dom_sf"/>
</dbReference>
<keyword evidence="15 19" id="KW-0324">Glycolysis</keyword>
<dbReference type="RefSeq" id="WP_061007346.1">
    <property type="nucleotide sequence ID" value="NZ_AP022616.1"/>
</dbReference>
<evidence type="ECO:0000256" key="2">
    <source>
        <dbReference type="ARBA" id="ARBA00001958"/>
    </source>
</evidence>
<dbReference type="GO" id="GO:0016301">
    <property type="term" value="F:kinase activity"/>
    <property type="evidence" value="ECO:0007669"/>
    <property type="project" value="UniProtKB-KW"/>
</dbReference>
<keyword evidence="9" id="KW-0479">Metal-binding</keyword>
<name>A0AA94RCB8_9MYCO</name>
<evidence type="ECO:0000256" key="16">
    <source>
        <dbReference type="ARBA" id="ARBA00023317"/>
    </source>
</evidence>
<comment type="caution">
    <text evidence="22">The sequence shown here is derived from an EMBL/GenBank/DDBJ whole genome shotgun (WGS) entry which is preliminary data.</text>
</comment>
<dbReference type="SUPFAM" id="SSF50800">
    <property type="entry name" value="PK beta-barrel domain-like"/>
    <property type="match status" value="1"/>
</dbReference>
<evidence type="ECO:0000256" key="9">
    <source>
        <dbReference type="ARBA" id="ARBA00022723"/>
    </source>
</evidence>
<sequence>MNRRGKIVCTLGPATSTDATVLALVEAGMDVARLNFSHGAHADHETAYKRVRAASDAAGRAVGILADLQGPKIRLGRFADGPTEWRTGETVRITVDDCDGSHDRVSTTYKQLAEDARAGDRLLVDDGKVGLVVDKIDGNDVVCTVTEGGPVSNNKGLSLPGMNVSVPALSEKDIDDLKFALKLGVDLIALSFVRSPADIELVHEVMDEVGRRVPVIAKLEKPEAVDNLEAIVLAFDAIMVARGDLGVELPLEEVPLVQKRAIQMARENAKPVIVATQMLESMIENSRPTRAEASDVANAILDGADAVMLSGETSVGKYALEAVRTMARIVKAVEANSTDAPPLTHVPRTKRGVISYAARDIGERLDAKALVAFTQSGDTVRRLSRLHTPLPLLAFTDLPEVRSQLALTWGTETFIVPQMDSTDGMIQEVDKALLELDRYKRGDLVVIVAGAPPGTVGSTNLIHVHRIGEEDH</sequence>
<organism evidence="22 23">
    <name type="scientific">Mycolicibacterium phocaicum</name>
    <dbReference type="NCBI Taxonomy" id="319706"/>
    <lineage>
        <taxon>Bacteria</taxon>
        <taxon>Bacillati</taxon>
        <taxon>Actinomycetota</taxon>
        <taxon>Actinomycetes</taxon>
        <taxon>Mycobacteriales</taxon>
        <taxon>Mycobacteriaceae</taxon>
        <taxon>Mycolicibacterium</taxon>
    </lineage>
</organism>
<comment type="pathway">
    <text evidence="3 19">Carbohydrate degradation; glycolysis; pyruvate from D-glyceraldehyde 3-phosphate: step 5/5.</text>
</comment>
<dbReference type="Pfam" id="PF02887">
    <property type="entry name" value="PK_C"/>
    <property type="match status" value="1"/>
</dbReference>
<dbReference type="InterPro" id="IPR015813">
    <property type="entry name" value="Pyrv/PenolPyrv_kinase-like_dom"/>
</dbReference>
<evidence type="ECO:0000259" key="21">
    <source>
        <dbReference type="Pfam" id="PF02887"/>
    </source>
</evidence>
<keyword evidence="14" id="KW-0630">Potassium</keyword>
<dbReference type="InterPro" id="IPR011037">
    <property type="entry name" value="Pyrv_Knase-like_insert_dom_sf"/>
</dbReference>
<dbReference type="InterPro" id="IPR015795">
    <property type="entry name" value="Pyrv_Knase_C"/>
</dbReference>
<evidence type="ECO:0000256" key="10">
    <source>
        <dbReference type="ARBA" id="ARBA00022741"/>
    </source>
</evidence>
<dbReference type="PROSITE" id="PS00110">
    <property type="entry name" value="PYRUVATE_KINASE"/>
    <property type="match status" value="1"/>
</dbReference>
<dbReference type="InterPro" id="IPR040442">
    <property type="entry name" value="Pyrv_kinase-like_dom_sf"/>
</dbReference>
<comment type="cofactor">
    <cofactor evidence="2">
        <name>K(+)</name>
        <dbReference type="ChEBI" id="CHEBI:29103"/>
    </cofactor>
</comment>
<dbReference type="Proteomes" id="UP000309984">
    <property type="component" value="Unassembled WGS sequence"/>
</dbReference>
<evidence type="ECO:0000256" key="14">
    <source>
        <dbReference type="ARBA" id="ARBA00022958"/>
    </source>
</evidence>
<dbReference type="GO" id="GO:0004743">
    <property type="term" value="F:pyruvate kinase activity"/>
    <property type="evidence" value="ECO:0007669"/>
    <property type="project" value="UniProtKB-UniRule"/>
</dbReference>
<reference evidence="22 23" key="1">
    <citation type="submission" date="2018-01" db="EMBL/GenBank/DDBJ databases">
        <title>Comparative genomics of Mycobacterium mucogenicum and Mycobacterium neoaurum clade members emphasizing tRNA and non-coding RNA.</title>
        <authorList>
            <person name="Behra P.R.K."/>
            <person name="Pettersson B.M.F."/>
            <person name="Das S."/>
            <person name="Dasgupta S."/>
            <person name="Kirsebom L.A."/>
        </authorList>
    </citation>
    <scope>NUCLEOTIDE SEQUENCE [LARGE SCALE GENOMIC DNA]</scope>
    <source>
        <strain evidence="22 23">DSM 45104</strain>
    </source>
</reference>
<evidence type="ECO:0000256" key="5">
    <source>
        <dbReference type="ARBA" id="ARBA00011881"/>
    </source>
</evidence>
<comment type="subunit">
    <text evidence="5">Homotetramer.</text>
</comment>
<dbReference type="Gene3D" id="2.40.33.10">
    <property type="entry name" value="PK beta-barrel domain-like"/>
    <property type="match status" value="1"/>
</dbReference>
<protein>
    <recommendedName>
        <fullName evidence="7 18">Pyruvate kinase</fullName>
        <ecNumber evidence="6 18">2.7.1.40</ecNumber>
    </recommendedName>
</protein>
<keyword evidence="12" id="KW-0067">ATP-binding</keyword>
<keyword evidence="23" id="KW-1185">Reference proteome</keyword>
<dbReference type="SUPFAM" id="SSF52935">
    <property type="entry name" value="PK C-terminal domain-like"/>
    <property type="match status" value="1"/>
</dbReference>
<evidence type="ECO:0000256" key="4">
    <source>
        <dbReference type="ARBA" id="ARBA00008663"/>
    </source>
</evidence>
<comment type="similarity">
    <text evidence="4 19">Belongs to the pyruvate kinase family.</text>
</comment>
<dbReference type="FunFam" id="3.40.1380.20:FF:000009">
    <property type="entry name" value="Pyruvate kinase"/>
    <property type="match status" value="1"/>
</dbReference>
<dbReference type="AlphaFoldDB" id="A0AA94RCB8"/>
<feature type="domain" description="Pyruvate kinase C-terminal" evidence="21">
    <location>
        <begin position="354"/>
        <end position="465"/>
    </location>
</feature>
<comment type="cofactor">
    <cofactor evidence="1">
        <name>Mg(2+)</name>
        <dbReference type="ChEBI" id="CHEBI:18420"/>
    </cofactor>
</comment>
<evidence type="ECO:0000313" key="23">
    <source>
        <dbReference type="Proteomes" id="UP000309984"/>
    </source>
</evidence>
<dbReference type="GO" id="GO:0005524">
    <property type="term" value="F:ATP binding"/>
    <property type="evidence" value="ECO:0007669"/>
    <property type="project" value="UniProtKB-KW"/>
</dbReference>
<keyword evidence="10" id="KW-0547">Nucleotide-binding</keyword>
<dbReference type="EMBL" id="POTM01000042">
    <property type="protein sequence ID" value="TLH65775.1"/>
    <property type="molecule type" value="Genomic_DNA"/>
</dbReference>
<dbReference type="PRINTS" id="PR01050">
    <property type="entry name" value="PYRUVTKNASE"/>
</dbReference>
<evidence type="ECO:0000256" key="11">
    <source>
        <dbReference type="ARBA" id="ARBA00022777"/>
    </source>
</evidence>
<evidence type="ECO:0000256" key="13">
    <source>
        <dbReference type="ARBA" id="ARBA00022842"/>
    </source>
</evidence>
<dbReference type="NCBIfam" id="NF004491">
    <property type="entry name" value="PRK05826.1"/>
    <property type="match status" value="1"/>
</dbReference>
<keyword evidence="16 22" id="KW-0670">Pyruvate</keyword>
<evidence type="ECO:0000256" key="3">
    <source>
        <dbReference type="ARBA" id="ARBA00004997"/>
    </source>
</evidence>
<evidence type="ECO:0000256" key="19">
    <source>
        <dbReference type="RuleBase" id="RU000504"/>
    </source>
</evidence>
<accession>A0AA94RCB8</accession>
<dbReference type="EC" id="2.7.1.40" evidence="6 18"/>
<dbReference type="InterPro" id="IPR001697">
    <property type="entry name" value="Pyr_Knase"/>
</dbReference>
<evidence type="ECO:0000256" key="12">
    <source>
        <dbReference type="ARBA" id="ARBA00022840"/>
    </source>
</evidence>
<proteinExistence type="inferred from homology"/>
<evidence type="ECO:0000256" key="7">
    <source>
        <dbReference type="ARBA" id="ARBA00018587"/>
    </source>
</evidence>
<dbReference type="Pfam" id="PF00224">
    <property type="entry name" value="PK"/>
    <property type="match status" value="1"/>
</dbReference>